<organism evidence="2 3">
    <name type="scientific">Nonomuraea africana</name>
    <dbReference type="NCBI Taxonomy" id="46171"/>
    <lineage>
        <taxon>Bacteria</taxon>
        <taxon>Bacillati</taxon>
        <taxon>Actinomycetota</taxon>
        <taxon>Actinomycetes</taxon>
        <taxon>Streptosporangiales</taxon>
        <taxon>Streptosporangiaceae</taxon>
        <taxon>Nonomuraea</taxon>
    </lineage>
</organism>
<feature type="chain" id="PRO_5047327885" evidence="1">
    <location>
        <begin position="24"/>
        <end position="163"/>
    </location>
</feature>
<keyword evidence="1" id="KW-0732">Signal</keyword>
<dbReference type="EMBL" id="JADBEF010000001">
    <property type="protein sequence ID" value="MBE1565973.1"/>
    <property type="molecule type" value="Genomic_DNA"/>
</dbReference>
<evidence type="ECO:0000313" key="3">
    <source>
        <dbReference type="Proteomes" id="UP000661607"/>
    </source>
</evidence>
<keyword evidence="3" id="KW-1185">Reference proteome</keyword>
<gene>
    <name evidence="2" type="ORF">H4W81_008752</name>
</gene>
<accession>A0ABR9KVB3</accession>
<reference evidence="2 3" key="1">
    <citation type="submission" date="2020-10" db="EMBL/GenBank/DDBJ databases">
        <title>Sequencing the genomes of 1000 actinobacteria strains.</title>
        <authorList>
            <person name="Klenk H.-P."/>
        </authorList>
    </citation>
    <scope>NUCLEOTIDE SEQUENCE [LARGE SCALE GENOMIC DNA]</scope>
    <source>
        <strain evidence="2 3">DSM 43748</strain>
    </source>
</reference>
<feature type="signal peptide" evidence="1">
    <location>
        <begin position="1"/>
        <end position="23"/>
    </location>
</feature>
<evidence type="ECO:0000313" key="2">
    <source>
        <dbReference type="EMBL" id="MBE1565973.1"/>
    </source>
</evidence>
<protein>
    <submittedName>
        <fullName evidence="2">Uncharacterized protein</fullName>
    </submittedName>
</protein>
<name>A0ABR9KVB3_9ACTN</name>
<evidence type="ECO:0000256" key="1">
    <source>
        <dbReference type="SAM" id="SignalP"/>
    </source>
</evidence>
<comment type="caution">
    <text evidence="2">The sequence shown here is derived from an EMBL/GenBank/DDBJ whole genome shotgun (WGS) entry which is preliminary data.</text>
</comment>
<dbReference type="Proteomes" id="UP000661607">
    <property type="component" value="Unassembled WGS sequence"/>
</dbReference>
<dbReference type="RefSeq" id="WP_192780087.1">
    <property type="nucleotide sequence ID" value="NZ_BAAASY010000010.1"/>
</dbReference>
<sequence>MKKMLVAALAGGALLIAGTPALAQTVKPALGPYGYGKVKLGMSFKQAKATGKVALKWGDKDSGCSGWDLKAYPTGKDSVGLYISKRRGVAVIFAAKGMKTPEGVGIGSTMKQVKAAYPKVRTPRGLNPHVSVPGNPKAHYTFFADKGRLEGLSLALGTQDCVS</sequence>
<proteinExistence type="predicted"/>